<reference evidence="1 2" key="1">
    <citation type="submission" date="2018-06" db="EMBL/GenBank/DDBJ databases">
        <title>Comparative genomics reveals the genomic features of Rhizophagus irregularis, R. cerebriforme, R. diaphanum and Gigaspora rosea, and their symbiotic lifestyle signature.</title>
        <authorList>
            <person name="Morin E."/>
            <person name="San Clemente H."/>
            <person name="Chen E.C.H."/>
            <person name="De La Providencia I."/>
            <person name="Hainaut M."/>
            <person name="Kuo A."/>
            <person name="Kohler A."/>
            <person name="Murat C."/>
            <person name="Tang N."/>
            <person name="Roy S."/>
            <person name="Loubradou J."/>
            <person name="Henrissat B."/>
            <person name="Grigoriev I.V."/>
            <person name="Corradi N."/>
            <person name="Roux C."/>
            <person name="Martin F.M."/>
        </authorList>
    </citation>
    <scope>NUCLEOTIDE SEQUENCE [LARGE SCALE GENOMIC DNA]</scope>
    <source>
        <strain evidence="1 2">DAOM 194757</strain>
    </source>
</reference>
<protein>
    <submittedName>
        <fullName evidence="1">Uncharacterized protein</fullName>
    </submittedName>
</protein>
<dbReference type="OrthoDB" id="2441661at2759"/>
<sequence>MLQSSSQIPELGCEFLTAEKFKKAAQQGAKALGFAFSISLLKLARVEKEEVFVSDRNLALQKAANNVFLAAKKMVAYSGKISEVEKVFTKGSYSELKKAIKAASSLEQVFSYIDRTFCQYKLQTNGALELNIASADPFILNDKRFNNYLKKFLIVYLRWYLNYVSVPLLSSSSLSVDMTVILAAKENFVPKALLHVVSKEQPIFIKRDLLLSEH</sequence>
<dbReference type="Proteomes" id="UP000266673">
    <property type="component" value="Unassembled WGS sequence"/>
</dbReference>
<evidence type="ECO:0000313" key="1">
    <source>
        <dbReference type="EMBL" id="RIB02278.1"/>
    </source>
</evidence>
<evidence type="ECO:0000313" key="2">
    <source>
        <dbReference type="Proteomes" id="UP000266673"/>
    </source>
</evidence>
<keyword evidence="2" id="KW-1185">Reference proteome</keyword>
<dbReference type="AlphaFoldDB" id="A0A397TZC0"/>
<dbReference type="EMBL" id="QKWP01002749">
    <property type="protein sequence ID" value="RIB02278.1"/>
    <property type="molecule type" value="Genomic_DNA"/>
</dbReference>
<gene>
    <name evidence="1" type="ORF">C2G38_2228256</name>
</gene>
<proteinExistence type="predicted"/>
<organism evidence="1 2">
    <name type="scientific">Gigaspora rosea</name>
    <dbReference type="NCBI Taxonomy" id="44941"/>
    <lineage>
        <taxon>Eukaryota</taxon>
        <taxon>Fungi</taxon>
        <taxon>Fungi incertae sedis</taxon>
        <taxon>Mucoromycota</taxon>
        <taxon>Glomeromycotina</taxon>
        <taxon>Glomeromycetes</taxon>
        <taxon>Diversisporales</taxon>
        <taxon>Gigasporaceae</taxon>
        <taxon>Gigaspora</taxon>
    </lineage>
</organism>
<comment type="caution">
    <text evidence="1">The sequence shown here is derived from an EMBL/GenBank/DDBJ whole genome shotgun (WGS) entry which is preliminary data.</text>
</comment>
<accession>A0A397TZC0</accession>
<name>A0A397TZC0_9GLOM</name>